<dbReference type="Proteomes" id="UP000054845">
    <property type="component" value="Unassembled WGS sequence"/>
</dbReference>
<organism evidence="1 2">
    <name type="scientific">Ceraceosorus bombacis</name>
    <dbReference type="NCBI Taxonomy" id="401625"/>
    <lineage>
        <taxon>Eukaryota</taxon>
        <taxon>Fungi</taxon>
        <taxon>Dikarya</taxon>
        <taxon>Basidiomycota</taxon>
        <taxon>Ustilaginomycotina</taxon>
        <taxon>Exobasidiomycetes</taxon>
        <taxon>Ceraceosorales</taxon>
        <taxon>Ceraceosoraceae</taxon>
        <taxon>Ceraceosorus</taxon>
    </lineage>
</organism>
<keyword evidence="2" id="KW-1185">Reference proteome</keyword>
<sequence>MPGAASPSTRSADVVGVIQDLACGQPSRGSGQNKLHHHGAGHAMSAEVGFVSASHYSTPICTKHAPRAAKQNTVTPIGHGRCLRTEHAARVINSKSEDYRRAASPGLE</sequence>
<dbReference type="AlphaFoldDB" id="A0A0P1BA99"/>
<accession>A0A0P1BA99</accession>
<dbReference type="EMBL" id="CCYA01000181">
    <property type="protein sequence ID" value="CEH12640.1"/>
    <property type="molecule type" value="Genomic_DNA"/>
</dbReference>
<reference evidence="1 2" key="1">
    <citation type="submission" date="2014-09" db="EMBL/GenBank/DDBJ databases">
        <authorList>
            <person name="Magalhaes I.L.F."/>
            <person name="Oliveira U."/>
            <person name="Santos F.R."/>
            <person name="Vidigal T.H.D.A."/>
            <person name="Brescovit A.D."/>
            <person name="Santos A.J."/>
        </authorList>
    </citation>
    <scope>NUCLEOTIDE SEQUENCE [LARGE SCALE GENOMIC DNA]</scope>
</reference>
<evidence type="ECO:0000313" key="2">
    <source>
        <dbReference type="Proteomes" id="UP000054845"/>
    </source>
</evidence>
<name>A0A0P1BA99_9BASI</name>
<evidence type="ECO:0000313" key="1">
    <source>
        <dbReference type="EMBL" id="CEH12640.1"/>
    </source>
</evidence>
<proteinExistence type="predicted"/>
<protein>
    <submittedName>
        <fullName evidence="1">Uncharacterized protein</fullName>
    </submittedName>
</protein>